<proteinExistence type="predicted"/>
<dbReference type="Pfam" id="PF07081">
    <property type="entry name" value="DUF1349"/>
    <property type="match status" value="1"/>
</dbReference>
<name>A0A0J0XLF3_9TREE</name>
<dbReference type="InterPro" id="IPR013320">
    <property type="entry name" value="ConA-like_dom_sf"/>
</dbReference>
<dbReference type="InterPro" id="IPR009784">
    <property type="entry name" value="DUF1349"/>
</dbReference>
<evidence type="ECO:0000313" key="2">
    <source>
        <dbReference type="Proteomes" id="UP000053611"/>
    </source>
</evidence>
<dbReference type="SUPFAM" id="SSF49899">
    <property type="entry name" value="Concanavalin A-like lectins/glucanases"/>
    <property type="match status" value="1"/>
</dbReference>
<reference evidence="1 2" key="1">
    <citation type="submission" date="2015-03" db="EMBL/GenBank/DDBJ databases">
        <title>Genomics and transcriptomics of the oil-accumulating basidiomycete yeast T. oleaginosus allow insights into substrate utilization and the diverse evolutionary trajectories of mating systems in fungi.</title>
        <authorList>
            <consortium name="DOE Joint Genome Institute"/>
            <person name="Kourist R."/>
            <person name="Kracht O."/>
            <person name="Bracharz F."/>
            <person name="Lipzen A."/>
            <person name="Nolan M."/>
            <person name="Ohm R."/>
            <person name="Grigoriev I."/>
            <person name="Sun S."/>
            <person name="Heitman J."/>
            <person name="Bruck T."/>
            <person name="Nowrousian M."/>
        </authorList>
    </citation>
    <scope>NUCLEOTIDE SEQUENCE [LARGE SCALE GENOMIC DNA]</scope>
    <source>
        <strain evidence="1 2">IBC0246</strain>
    </source>
</reference>
<evidence type="ECO:0008006" key="3">
    <source>
        <dbReference type="Google" id="ProtNLM"/>
    </source>
</evidence>
<dbReference type="AlphaFoldDB" id="A0A0J0XLF3"/>
<sequence>MEHPLRGEARDSGAVLVHKSIGGTDWWRTTERHSMDGPTLGFWHEGGDGFEVSAEICVNPKTQYDQATLFLYISPTQWVKAGIEFDADALWNGAVVCNPYSDWSIAKRRPEDSARYTIAYTHNEVKVYLGNDMIREVKWFGATRSNDATFGEALPGKVFVGIMACSPKDGGAEVSWKNFTFRQGVRAR</sequence>
<accession>A0A0J0XLF3</accession>
<dbReference type="PANTHER" id="PTHR35332">
    <property type="entry name" value="REGULATION OF ENOLASE PROTEIN 1"/>
    <property type="match status" value="1"/>
</dbReference>
<dbReference type="GeneID" id="28986017"/>
<dbReference type="PANTHER" id="PTHR35332:SF2">
    <property type="entry name" value="REGULATION OF ENOLASE PROTEIN 1"/>
    <property type="match status" value="1"/>
</dbReference>
<keyword evidence="2" id="KW-1185">Reference proteome</keyword>
<evidence type="ECO:0000313" key="1">
    <source>
        <dbReference type="EMBL" id="KLT41912.1"/>
    </source>
</evidence>
<gene>
    <name evidence="1" type="ORF">CC85DRAFT_302790</name>
</gene>
<dbReference type="Proteomes" id="UP000053611">
    <property type="component" value="Unassembled WGS sequence"/>
</dbReference>
<organism evidence="1 2">
    <name type="scientific">Cutaneotrichosporon oleaginosum</name>
    <dbReference type="NCBI Taxonomy" id="879819"/>
    <lineage>
        <taxon>Eukaryota</taxon>
        <taxon>Fungi</taxon>
        <taxon>Dikarya</taxon>
        <taxon>Basidiomycota</taxon>
        <taxon>Agaricomycotina</taxon>
        <taxon>Tremellomycetes</taxon>
        <taxon>Trichosporonales</taxon>
        <taxon>Trichosporonaceae</taxon>
        <taxon>Cutaneotrichosporon</taxon>
    </lineage>
</organism>
<dbReference type="Gene3D" id="2.60.120.200">
    <property type="match status" value="1"/>
</dbReference>
<dbReference type="RefSeq" id="XP_018278403.1">
    <property type="nucleotide sequence ID" value="XM_018425414.1"/>
</dbReference>
<dbReference type="EMBL" id="KQ087211">
    <property type="protein sequence ID" value="KLT41912.1"/>
    <property type="molecule type" value="Genomic_DNA"/>
</dbReference>
<protein>
    <recommendedName>
        <fullName evidence="3">Concanavalin A-like lectin/glucanase</fullName>
    </recommendedName>
</protein>
<dbReference type="OrthoDB" id="42525at2759"/>